<feature type="region of interest" description="Disordered" evidence="1">
    <location>
        <begin position="1"/>
        <end position="26"/>
    </location>
</feature>
<protein>
    <submittedName>
        <fullName evidence="2">Uncharacterized protein</fullName>
    </submittedName>
</protein>
<evidence type="ECO:0000256" key="1">
    <source>
        <dbReference type="SAM" id="MobiDB-lite"/>
    </source>
</evidence>
<sequence>MDPALSKMMKNLKKQAEERKTPTATGIVPEPIAVEVVPPETVVAAAPANKKRGRPTKVQKLEGTSSGGRPVSMLGVGLRVASTMQFDLRPEDEGILAAVPTLNLIEEMVELQCRAAVVSKAIEDELKLVETVVIPKLRTKLDDSAISL</sequence>
<gene>
    <name evidence="2" type="ORF">VNO80_09851</name>
</gene>
<dbReference type="EMBL" id="JAYMYR010000004">
    <property type="protein sequence ID" value="KAK7367833.1"/>
    <property type="molecule type" value="Genomic_DNA"/>
</dbReference>
<dbReference type="Proteomes" id="UP001374584">
    <property type="component" value="Unassembled WGS sequence"/>
</dbReference>
<name>A0AAN9RIV4_PHACN</name>
<accession>A0AAN9RIV4</accession>
<keyword evidence="3" id="KW-1185">Reference proteome</keyword>
<proteinExistence type="predicted"/>
<evidence type="ECO:0000313" key="2">
    <source>
        <dbReference type="EMBL" id="KAK7367833.1"/>
    </source>
</evidence>
<evidence type="ECO:0000313" key="3">
    <source>
        <dbReference type="Proteomes" id="UP001374584"/>
    </source>
</evidence>
<organism evidence="2 3">
    <name type="scientific">Phaseolus coccineus</name>
    <name type="common">Scarlet runner bean</name>
    <name type="synonym">Phaseolus multiflorus</name>
    <dbReference type="NCBI Taxonomy" id="3886"/>
    <lineage>
        <taxon>Eukaryota</taxon>
        <taxon>Viridiplantae</taxon>
        <taxon>Streptophyta</taxon>
        <taxon>Embryophyta</taxon>
        <taxon>Tracheophyta</taxon>
        <taxon>Spermatophyta</taxon>
        <taxon>Magnoliopsida</taxon>
        <taxon>eudicotyledons</taxon>
        <taxon>Gunneridae</taxon>
        <taxon>Pentapetalae</taxon>
        <taxon>rosids</taxon>
        <taxon>fabids</taxon>
        <taxon>Fabales</taxon>
        <taxon>Fabaceae</taxon>
        <taxon>Papilionoideae</taxon>
        <taxon>50 kb inversion clade</taxon>
        <taxon>NPAAA clade</taxon>
        <taxon>indigoferoid/millettioid clade</taxon>
        <taxon>Phaseoleae</taxon>
        <taxon>Phaseolus</taxon>
    </lineage>
</organism>
<reference evidence="2 3" key="1">
    <citation type="submission" date="2024-01" db="EMBL/GenBank/DDBJ databases">
        <title>The genomes of 5 underutilized Papilionoideae crops provide insights into root nodulation and disease resistanc.</title>
        <authorList>
            <person name="Jiang F."/>
        </authorList>
    </citation>
    <scope>NUCLEOTIDE SEQUENCE [LARGE SCALE GENOMIC DNA]</scope>
    <source>
        <strain evidence="2">JINMINGXINNONG_FW02</strain>
        <tissue evidence="2">Leaves</tissue>
    </source>
</reference>
<dbReference type="AlphaFoldDB" id="A0AAN9RIV4"/>
<comment type="caution">
    <text evidence="2">The sequence shown here is derived from an EMBL/GenBank/DDBJ whole genome shotgun (WGS) entry which is preliminary data.</text>
</comment>
<feature type="region of interest" description="Disordered" evidence="1">
    <location>
        <begin position="45"/>
        <end position="69"/>
    </location>
</feature>